<dbReference type="Proteomes" id="UP001202328">
    <property type="component" value="Unassembled WGS sequence"/>
</dbReference>
<dbReference type="PANTHER" id="PTHR31589:SF110">
    <property type="entry name" value="PROTEIN, PUTATIVE (DUF239)-RELATED"/>
    <property type="match status" value="1"/>
</dbReference>
<comment type="caution">
    <text evidence="3">The sequence shown here is derived from an EMBL/GenBank/DDBJ whole genome shotgun (WGS) entry which is preliminary data.</text>
</comment>
<reference evidence="3" key="1">
    <citation type="submission" date="2022-04" db="EMBL/GenBank/DDBJ databases">
        <title>A functionally conserved STORR gene fusion in Papaver species that diverged 16.8 million years ago.</title>
        <authorList>
            <person name="Catania T."/>
        </authorList>
    </citation>
    <scope>NUCLEOTIDE SEQUENCE</scope>
    <source>
        <strain evidence="3">S-188037</strain>
    </source>
</reference>
<evidence type="ECO:0000313" key="4">
    <source>
        <dbReference type="Proteomes" id="UP001202328"/>
    </source>
</evidence>
<dbReference type="Pfam" id="PF14365">
    <property type="entry name" value="Neprosin_AP"/>
    <property type="match status" value="1"/>
</dbReference>
<dbReference type="Gene3D" id="3.90.1320.10">
    <property type="entry name" value="Outer-capsid protein sigma 3, large lobe"/>
    <property type="match status" value="1"/>
</dbReference>
<evidence type="ECO:0000259" key="2">
    <source>
        <dbReference type="PROSITE" id="PS52045"/>
    </source>
</evidence>
<organism evidence="3 4">
    <name type="scientific">Papaver atlanticum</name>
    <dbReference type="NCBI Taxonomy" id="357466"/>
    <lineage>
        <taxon>Eukaryota</taxon>
        <taxon>Viridiplantae</taxon>
        <taxon>Streptophyta</taxon>
        <taxon>Embryophyta</taxon>
        <taxon>Tracheophyta</taxon>
        <taxon>Spermatophyta</taxon>
        <taxon>Magnoliopsida</taxon>
        <taxon>Ranunculales</taxon>
        <taxon>Papaveraceae</taxon>
        <taxon>Papaveroideae</taxon>
        <taxon>Papaver</taxon>
    </lineage>
</organism>
<sequence>MKYLRMILMFFVLVSSSLVSTTHCVDGKRNISKAEANDMEIEKKLRILNKEPVKTIITEVGDTIDCINIYKQPAFDNPLLKDHKLKERCPLGTIPIRIKTKKQLLNAKYFITKSKSIYENSYPNIGYHFVFAEEIVIGKRYFGGAAFMSGHNLTVDPNQFSTSQIWIMNATEQEINTIEFGIMKHPEVFGDSLTRLFGSWIRGHQIYGCYNVLCNGFIQVSYDVFFGQTFSQSSIYGQVSYDVYLMVSKDLDGDWWLSMGPNAEATENIGYWPYEILTLLRTSASAVRYGGYVGATSQAATPPMVNGYLPQLGDYMKTTFMRKMKYTNEMGGLVNLYPHSVRTINGTVPQCYNVMFAGHIGSWENTMAYG</sequence>
<dbReference type="PANTHER" id="PTHR31589">
    <property type="entry name" value="PROTEIN, PUTATIVE (DUF239)-RELATED-RELATED"/>
    <property type="match status" value="1"/>
</dbReference>
<evidence type="ECO:0000313" key="3">
    <source>
        <dbReference type="EMBL" id="KAI3917381.1"/>
    </source>
</evidence>
<dbReference type="AlphaFoldDB" id="A0AAD4XJ91"/>
<dbReference type="Pfam" id="PF03080">
    <property type="entry name" value="Neprosin"/>
    <property type="match status" value="1"/>
</dbReference>
<name>A0AAD4XJ91_9MAGN</name>
<dbReference type="PROSITE" id="PS52045">
    <property type="entry name" value="NEPROSIN_PEP_CD"/>
    <property type="match status" value="1"/>
</dbReference>
<keyword evidence="1" id="KW-0732">Signal</keyword>
<dbReference type="EMBL" id="JAJJMB010008995">
    <property type="protein sequence ID" value="KAI3917381.1"/>
    <property type="molecule type" value="Genomic_DNA"/>
</dbReference>
<feature type="chain" id="PRO_5042188486" description="Neprosin PEP catalytic domain-containing protein" evidence="1">
    <location>
        <begin position="25"/>
        <end position="370"/>
    </location>
</feature>
<dbReference type="InterPro" id="IPR053168">
    <property type="entry name" value="Glutamic_endopeptidase"/>
</dbReference>
<feature type="signal peptide" evidence="1">
    <location>
        <begin position="1"/>
        <end position="24"/>
    </location>
</feature>
<dbReference type="InterPro" id="IPR025521">
    <property type="entry name" value="Neprosin_propep"/>
</dbReference>
<gene>
    <name evidence="3" type="ORF">MKW98_027300</name>
</gene>
<protein>
    <recommendedName>
        <fullName evidence="2">Neprosin PEP catalytic domain-containing protein</fullName>
    </recommendedName>
</protein>
<evidence type="ECO:0000256" key="1">
    <source>
        <dbReference type="SAM" id="SignalP"/>
    </source>
</evidence>
<keyword evidence="4" id="KW-1185">Reference proteome</keyword>
<accession>A0AAD4XJ91</accession>
<feature type="domain" description="Neprosin PEP catalytic" evidence="2">
    <location>
        <begin position="122"/>
        <end position="370"/>
    </location>
</feature>
<proteinExistence type="predicted"/>
<dbReference type="InterPro" id="IPR004314">
    <property type="entry name" value="Neprosin"/>
</dbReference>